<dbReference type="Pfam" id="PF18931">
    <property type="entry name" value="DUF5680"/>
    <property type="match status" value="1"/>
</dbReference>
<evidence type="ECO:0000313" key="2">
    <source>
        <dbReference type="EMBL" id="KGT75764.1"/>
    </source>
</evidence>
<dbReference type="STRING" id="375.BKD09_RS21930"/>
<proteinExistence type="predicted"/>
<dbReference type="RefSeq" id="WP_041958478.1">
    <property type="nucleotide sequence ID" value="NZ_JRPN01000024.1"/>
</dbReference>
<dbReference type="Proteomes" id="UP000030377">
    <property type="component" value="Unassembled WGS sequence"/>
</dbReference>
<reference evidence="2 3" key="1">
    <citation type="submission" date="2014-09" db="EMBL/GenBank/DDBJ databases">
        <title>Draft genome of Bradyrhizobium japonicum Is-34.</title>
        <authorList>
            <person name="Tsurumaru H."/>
            <person name="Yamakawa T."/>
            <person name="Hashimoto S."/>
            <person name="Okizaki K."/>
            <person name="Kanesaki Y."/>
            <person name="Yoshikawa H."/>
            <person name="Yajima S."/>
        </authorList>
    </citation>
    <scope>NUCLEOTIDE SEQUENCE [LARGE SCALE GENOMIC DNA]</scope>
    <source>
        <strain evidence="2 3">Is-34</strain>
    </source>
</reference>
<feature type="domain" description="DUF5680" evidence="1">
    <location>
        <begin position="51"/>
        <end position="159"/>
    </location>
</feature>
<dbReference type="EMBL" id="JRPN01000024">
    <property type="protein sequence ID" value="KGT75764.1"/>
    <property type="molecule type" value="Genomic_DNA"/>
</dbReference>
<name>A0A0A3XR53_BRAJP</name>
<evidence type="ECO:0000313" key="3">
    <source>
        <dbReference type="Proteomes" id="UP000030377"/>
    </source>
</evidence>
<evidence type="ECO:0000259" key="1">
    <source>
        <dbReference type="Pfam" id="PF18931"/>
    </source>
</evidence>
<gene>
    <name evidence="2" type="ORF">MA20_31685</name>
</gene>
<sequence>MPFIPPDLAAFLVEAKRRTYAGLDDDATVAAPLLAGSKQLEHRAPPYAYRDIYFGMGFFVGQETVSRDDRVIWSMSYSGGARVDITDRSTLLEIYKFLRQALLGVSLEEPYRGPRLFEQAGMAYRNEVEGTLDRFHGIETIARHDGAPLYELRFSGGLLR</sequence>
<dbReference type="InterPro" id="IPR043735">
    <property type="entry name" value="DUF5680"/>
</dbReference>
<dbReference type="AlphaFoldDB" id="A0A0A3XR53"/>
<protein>
    <recommendedName>
        <fullName evidence="1">DUF5680 domain-containing protein</fullName>
    </recommendedName>
</protein>
<comment type="caution">
    <text evidence="2">The sequence shown here is derived from an EMBL/GenBank/DDBJ whole genome shotgun (WGS) entry which is preliminary data.</text>
</comment>
<accession>A0A0A3XR53</accession>
<organism evidence="2 3">
    <name type="scientific">Bradyrhizobium japonicum</name>
    <dbReference type="NCBI Taxonomy" id="375"/>
    <lineage>
        <taxon>Bacteria</taxon>
        <taxon>Pseudomonadati</taxon>
        <taxon>Pseudomonadota</taxon>
        <taxon>Alphaproteobacteria</taxon>
        <taxon>Hyphomicrobiales</taxon>
        <taxon>Nitrobacteraceae</taxon>
        <taxon>Bradyrhizobium</taxon>
    </lineage>
</organism>